<protein>
    <submittedName>
        <fullName evidence="1">Vitamin-B12 independent methionine synthase family protein</fullName>
    </submittedName>
</protein>
<evidence type="ECO:0000313" key="2">
    <source>
        <dbReference type="Proteomes" id="UP000297318"/>
    </source>
</evidence>
<reference evidence="1 2" key="1">
    <citation type="submission" date="2018-11" db="EMBL/GenBank/DDBJ databases">
        <title>Complete genome sequencing of the Actinobacteria Serinibacter sp. K3-2.</title>
        <authorList>
            <person name="Rakitin A.L."/>
            <person name="Beletsky A.V."/>
            <person name="Mardanov A.V."/>
            <person name="Ravin N.V."/>
            <person name="Gromova A.S."/>
            <person name="Filippova S.N."/>
            <person name="Gal'Chenko V.F."/>
        </authorList>
    </citation>
    <scope>NUCLEOTIDE SEQUENCE [LARGE SCALE GENOMIC DNA]</scope>
    <source>
        <strain evidence="1 2">K3-2</strain>
    </source>
</reference>
<keyword evidence="2" id="KW-1185">Reference proteome</keyword>
<gene>
    <name evidence="1" type="ORF">SERN_2571</name>
</gene>
<dbReference type="RefSeq" id="WP_135850593.1">
    <property type="nucleotide sequence ID" value="NZ_RHPJ01000004.1"/>
</dbReference>
<proteinExistence type="predicted"/>
<dbReference type="AlphaFoldDB" id="A0A4Z1DY92"/>
<dbReference type="OrthoDB" id="5242426at2"/>
<dbReference type="Proteomes" id="UP000297318">
    <property type="component" value="Unassembled WGS sequence"/>
</dbReference>
<dbReference type="SUPFAM" id="SSF51726">
    <property type="entry name" value="UROD/MetE-like"/>
    <property type="match status" value="1"/>
</dbReference>
<dbReference type="InterPro" id="IPR038071">
    <property type="entry name" value="UROD/MetE-like_sf"/>
</dbReference>
<sequence>MTLTISGLGAWPGEDPFAAHQTILGTLAEAPAGIAGLPHLAVLPARGPWAAPIGRTLSMLEALPASLEPHGWRLSGAPSAELVRAGRVLADDVESFALAGAGYEGPVAAPVLGPFSLAASLWLPVGERVIDDAEATSDIGESLGVGVARHLEAIAAAVSGTRAAATALKQGDRQQDAAAEAGVGTVLLHEPLLADVLTGRVRTFVGSGRLRPPEVERVTAQLGLLVAAWAPHRCVVVVPPDAGAITAAASARPHALALDVTALDRPGWEALAQTVEDGGRVWAASVPHRSAEVRPDAGAAARGVLDRWRSLGLATTDLSLTLTARPGLGTLSPEAAGLTLRDTAEAALAMAEQLA</sequence>
<organism evidence="1 2">
    <name type="scientific">Serinibacter arcticus</name>
    <dbReference type="NCBI Taxonomy" id="1655435"/>
    <lineage>
        <taxon>Bacteria</taxon>
        <taxon>Bacillati</taxon>
        <taxon>Actinomycetota</taxon>
        <taxon>Actinomycetes</taxon>
        <taxon>Micrococcales</taxon>
        <taxon>Beutenbergiaceae</taxon>
        <taxon>Serinibacter</taxon>
    </lineage>
</organism>
<evidence type="ECO:0000313" key="1">
    <source>
        <dbReference type="EMBL" id="TGO03980.1"/>
    </source>
</evidence>
<accession>A0A4Z1DY92</accession>
<comment type="caution">
    <text evidence="1">The sequence shown here is derived from an EMBL/GenBank/DDBJ whole genome shotgun (WGS) entry which is preliminary data.</text>
</comment>
<name>A0A4Z1DY92_9MICO</name>
<dbReference type="EMBL" id="RHPJ01000004">
    <property type="protein sequence ID" value="TGO03980.1"/>
    <property type="molecule type" value="Genomic_DNA"/>
</dbReference>